<feature type="non-terminal residue" evidence="2">
    <location>
        <position position="1"/>
    </location>
</feature>
<feature type="compositionally biased region" description="Polar residues" evidence="1">
    <location>
        <begin position="1"/>
        <end position="15"/>
    </location>
</feature>
<name>A0ABN7WA59_GIGMA</name>
<evidence type="ECO:0000313" key="2">
    <source>
        <dbReference type="EMBL" id="CAG8823297.1"/>
    </source>
</evidence>
<dbReference type="EMBL" id="CAJVQB010035977">
    <property type="protein sequence ID" value="CAG8823297.1"/>
    <property type="molecule type" value="Genomic_DNA"/>
</dbReference>
<accession>A0ABN7WA59</accession>
<reference evidence="2 3" key="1">
    <citation type="submission" date="2021-06" db="EMBL/GenBank/DDBJ databases">
        <authorList>
            <person name="Kallberg Y."/>
            <person name="Tangrot J."/>
            <person name="Rosling A."/>
        </authorList>
    </citation>
    <scope>NUCLEOTIDE SEQUENCE [LARGE SCALE GENOMIC DNA]</scope>
    <source>
        <strain evidence="2 3">120-4 pot B 10/14</strain>
    </source>
</reference>
<feature type="region of interest" description="Disordered" evidence="1">
    <location>
        <begin position="1"/>
        <end position="28"/>
    </location>
</feature>
<comment type="caution">
    <text evidence="2">The sequence shown here is derived from an EMBL/GenBank/DDBJ whole genome shotgun (WGS) entry which is preliminary data.</text>
</comment>
<feature type="compositionally biased region" description="Basic and acidic residues" evidence="1">
    <location>
        <begin position="17"/>
        <end position="26"/>
    </location>
</feature>
<keyword evidence="3" id="KW-1185">Reference proteome</keyword>
<dbReference type="Proteomes" id="UP000789901">
    <property type="component" value="Unassembled WGS sequence"/>
</dbReference>
<evidence type="ECO:0000256" key="1">
    <source>
        <dbReference type="SAM" id="MobiDB-lite"/>
    </source>
</evidence>
<proteinExistence type="predicted"/>
<sequence length="58" mass="6460">ESTQISITKPGSHSPYQRKESKKEETTTPILIFQNNNQEAGPGPATQVYKEKIASQNE</sequence>
<organism evidence="2 3">
    <name type="scientific">Gigaspora margarita</name>
    <dbReference type="NCBI Taxonomy" id="4874"/>
    <lineage>
        <taxon>Eukaryota</taxon>
        <taxon>Fungi</taxon>
        <taxon>Fungi incertae sedis</taxon>
        <taxon>Mucoromycota</taxon>
        <taxon>Glomeromycotina</taxon>
        <taxon>Glomeromycetes</taxon>
        <taxon>Diversisporales</taxon>
        <taxon>Gigasporaceae</taxon>
        <taxon>Gigaspora</taxon>
    </lineage>
</organism>
<gene>
    <name evidence="2" type="ORF">GMARGA_LOCUS28301</name>
</gene>
<evidence type="ECO:0000313" key="3">
    <source>
        <dbReference type="Proteomes" id="UP000789901"/>
    </source>
</evidence>
<protein>
    <submittedName>
        <fullName evidence="2">5249_t:CDS:1</fullName>
    </submittedName>
</protein>
<feature type="non-terminal residue" evidence="2">
    <location>
        <position position="58"/>
    </location>
</feature>